<sequence>MASMAPTAGGQYHWVSEFAPRKYQKFLSYASGWLSTISWQSIVALDSYLVGTVVQGLISLNNESYAPTRWQGTLLVFAAAIGMSLFNVFGAKRLPLAEGIFVTCHFFAFIPVIVTLLALAPKAEAKDVFTGFTDNGAGWPSISLTVMVGQVSSMFVVLGSDSVAHMSEEIENASVVVPKSMIWAFVLNMPFSFGLLLSYLFSMPDVQASIDSPTGFPFIHVFHQALKDTAGSTVLVVVILVLLIMITISSLASASRQTFAFARDNGLPFSSWLGAVHPKLHIPVNSIIFTCAFSMVMSLINIGSTVAFNALLSLSTVALMATYLISIGCIILRRINNDPPLPPSRWTLGKFGFPVNTMAMLYSTWSFFWSFWPNEYKINAQNFNWACVLFVGLMSISGVVYWVHARRVYYGPVVKVEGRKFA</sequence>
<accession>A0ACC3AUX7</accession>
<reference evidence="1 2" key="1">
    <citation type="journal article" date="2023" name="ACS Omega">
        <title>Identification of the Neoaspergillic Acid Biosynthesis Gene Cluster by Establishing an In Vitro CRISPR-Ribonucleoprotein Genetic System in Aspergillus melleus.</title>
        <authorList>
            <person name="Yuan B."/>
            <person name="Grau M.F."/>
            <person name="Murata R.M."/>
            <person name="Torok T."/>
            <person name="Venkateswaran K."/>
            <person name="Stajich J.E."/>
            <person name="Wang C.C.C."/>
        </authorList>
    </citation>
    <scope>NUCLEOTIDE SEQUENCE [LARGE SCALE GENOMIC DNA]</scope>
    <source>
        <strain evidence="1 2">IMV 1140</strain>
    </source>
</reference>
<organism evidence="1 2">
    <name type="scientific">Aspergillus melleus</name>
    <dbReference type="NCBI Taxonomy" id="138277"/>
    <lineage>
        <taxon>Eukaryota</taxon>
        <taxon>Fungi</taxon>
        <taxon>Dikarya</taxon>
        <taxon>Ascomycota</taxon>
        <taxon>Pezizomycotina</taxon>
        <taxon>Eurotiomycetes</taxon>
        <taxon>Eurotiomycetidae</taxon>
        <taxon>Eurotiales</taxon>
        <taxon>Aspergillaceae</taxon>
        <taxon>Aspergillus</taxon>
        <taxon>Aspergillus subgen. Circumdati</taxon>
    </lineage>
</organism>
<dbReference type="EMBL" id="JAOPJF010000060">
    <property type="protein sequence ID" value="KAK1141691.1"/>
    <property type="molecule type" value="Genomic_DNA"/>
</dbReference>
<dbReference type="Proteomes" id="UP001177260">
    <property type="component" value="Unassembled WGS sequence"/>
</dbReference>
<comment type="caution">
    <text evidence="1">The sequence shown here is derived from an EMBL/GenBank/DDBJ whole genome shotgun (WGS) entry which is preliminary data.</text>
</comment>
<keyword evidence="2" id="KW-1185">Reference proteome</keyword>
<proteinExistence type="predicted"/>
<gene>
    <name evidence="1" type="ORF">N8T08_008789</name>
</gene>
<protein>
    <submittedName>
        <fullName evidence="1">Uncharacterized protein</fullName>
    </submittedName>
</protein>
<name>A0ACC3AUX7_9EURO</name>
<evidence type="ECO:0000313" key="2">
    <source>
        <dbReference type="Proteomes" id="UP001177260"/>
    </source>
</evidence>
<evidence type="ECO:0000313" key="1">
    <source>
        <dbReference type="EMBL" id="KAK1141691.1"/>
    </source>
</evidence>